<evidence type="ECO:0000256" key="1">
    <source>
        <dbReference type="SAM" id="Phobius"/>
    </source>
</evidence>
<protein>
    <recommendedName>
        <fullName evidence="4">DUF3592 domain-containing protein</fullName>
    </recommendedName>
</protein>
<evidence type="ECO:0000313" key="2">
    <source>
        <dbReference type="EMBL" id="MBC3832501.1"/>
    </source>
</evidence>
<sequence>MNAVSNTMNPERVIAICAGLISLVLITAIPSSLAEYSLGSRAEGWQETYGRVIKRSDISLPIFKCLICQTGYSLIEYQYADRSGKVLTGLAQAPKASHIYTGASIALKVNPEDQTESLPVDSMSEYKTANGFTALFSLLAALGLLYAAQRFWRRDIKLNAKTVD</sequence>
<keyword evidence="1" id="KW-0812">Transmembrane</keyword>
<evidence type="ECO:0008006" key="4">
    <source>
        <dbReference type="Google" id="ProtNLM"/>
    </source>
</evidence>
<gene>
    <name evidence="2" type="ORF">H8K33_13420</name>
</gene>
<keyword evidence="1" id="KW-0472">Membrane</keyword>
<dbReference type="RefSeq" id="WP_186891546.1">
    <property type="nucleotide sequence ID" value="NZ_JACOFU010000005.1"/>
</dbReference>
<organism evidence="2 3">
    <name type="scientific">Undibacterium amnicola</name>
    <dbReference type="NCBI Taxonomy" id="1834038"/>
    <lineage>
        <taxon>Bacteria</taxon>
        <taxon>Pseudomonadati</taxon>
        <taxon>Pseudomonadota</taxon>
        <taxon>Betaproteobacteria</taxon>
        <taxon>Burkholderiales</taxon>
        <taxon>Oxalobacteraceae</taxon>
        <taxon>Undibacterium</taxon>
    </lineage>
</organism>
<feature type="transmembrane region" description="Helical" evidence="1">
    <location>
        <begin position="129"/>
        <end position="148"/>
    </location>
</feature>
<evidence type="ECO:0000313" key="3">
    <source>
        <dbReference type="Proteomes" id="UP000643610"/>
    </source>
</evidence>
<proteinExistence type="predicted"/>
<keyword evidence="1" id="KW-1133">Transmembrane helix</keyword>
<dbReference type="Proteomes" id="UP000643610">
    <property type="component" value="Unassembled WGS sequence"/>
</dbReference>
<reference evidence="2 3" key="1">
    <citation type="submission" date="2020-08" db="EMBL/GenBank/DDBJ databases">
        <title>Novel species isolated from subtropical streams in China.</title>
        <authorList>
            <person name="Lu H."/>
        </authorList>
    </citation>
    <scope>NUCLEOTIDE SEQUENCE [LARGE SCALE GENOMIC DNA]</scope>
    <source>
        <strain evidence="2 3">KCTC 52442</strain>
    </source>
</reference>
<dbReference type="EMBL" id="JACOFU010000005">
    <property type="protein sequence ID" value="MBC3832501.1"/>
    <property type="molecule type" value="Genomic_DNA"/>
</dbReference>
<name>A0ABR6XSR2_9BURK</name>
<keyword evidence="3" id="KW-1185">Reference proteome</keyword>
<comment type="caution">
    <text evidence="2">The sequence shown here is derived from an EMBL/GenBank/DDBJ whole genome shotgun (WGS) entry which is preliminary data.</text>
</comment>
<accession>A0ABR6XSR2</accession>